<reference evidence="1" key="2">
    <citation type="submission" date="2025-08" db="UniProtKB">
        <authorList>
            <consortium name="Ensembl"/>
        </authorList>
    </citation>
    <scope>IDENTIFICATION</scope>
</reference>
<dbReference type="GeneTree" id="ENSGT00950000182835"/>
<dbReference type="EMBL" id="AC191234">
    <property type="status" value="NOT_ANNOTATED_CDS"/>
    <property type="molecule type" value="Genomic_DNA"/>
</dbReference>
<evidence type="ECO:0000313" key="3">
    <source>
        <dbReference type="VGNC" id="VGNC:9689"/>
    </source>
</evidence>
<organism evidence="1 2">
    <name type="scientific">Pan troglodytes</name>
    <name type="common">Chimpanzee</name>
    <dbReference type="NCBI Taxonomy" id="9598"/>
    <lineage>
        <taxon>Eukaryota</taxon>
        <taxon>Metazoa</taxon>
        <taxon>Chordata</taxon>
        <taxon>Craniata</taxon>
        <taxon>Vertebrata</taxon>
        <taxon>Euteleostomi</taxon>
        <taxon>Mammalia</taxon>
        <taxon>Eutheria</taxon>
        <taxon>Euarchontoglires</taxon>
        <taxon>Primates</taxon>
        <taxon>Haplorrhini</taxon>
        <taxon>Catarrhini</taxon>
        <taxon>Hominidae</taxon>
        <taxon>Pan</taxon>
    </lineage>
</organism>
<gene>
    <name evidence="1 3" type="primary">PFKFB4</name>
</gene>
<evidence type="ECO:0000313" key="1">
    <source>
        <dbReference type="Ensembl" id="ENSPTRP00000083758.1"/>
    </source>
</evidence>
<proteinExistence type="predicted"/>
<dbReference type="VGNC" id="VGNC:9689">
    <property type="gene designation" value="PFKFB4"/>
</dbReference>
<reference evidence="1" key="3">
    <citation type="submission" date="2025-09" db="UniProtKB">
        <authorList>
            <consortium name="Ensembl"/>
        </authorList>
    </citation>
    <scope>IDENTIFICATION</scope>
</reference>
<dbReference type="EMBL" id="AACZ04000308">
    <property type="status" value="NOT_ANNOTATED_CDS"/>
    <property type="molecule type" value="Genomic_DNA"/>
</dbReference>
<accession>A0A2I3T3F7</accession>
<name>A0A2I3T3F7_PANTR</name>
<dbReference type="Bgee" id="ENSPTRG00000014889">
    <property type="expression patterns" value="Expressed in bone marrow and 21 other cell types or tissues"/>
</dbReference>
<protein>
    <submittedName>
        <fullName evidence="1">6-phosphofructo-2-kinase/fructose-2,6-biphosphatase 4</fullName>
    </submittedName>
</protein>
<dbReference type="Ensembl" id="ENSPTRT00000090340.1">
    <property type="protein sequence ID" value="ENSPTRP00000083758.1"/>
    <property type="gene ID" value="ENSPTRG00000014889.5"/>
</dbReference>
<reference evidence="1 2" key="1">
    <citation type="journal article" date="2005" name="Nature">
        <title>Initial sequence of the chimpanzee genome and comparison with the human genome.</title>
        <authorList>
            <consortium name="Chimpanzee sequencing and analysis consortium"/>
        </authorList>
    </citation>
    <scope>NUCLEOTIDE SEQUENCE [LARGE SCALE GENOMIC DNA]</scope>
</reference>
<dbReference type="AlphaFoldDB" id="A0A2I3T3F7"/>
<keyword evidence="2" id="KW-1185">Reference proteome</keyword>
<dbReference type="Proteomes" id="UP000002277">
    <property type="component" value="Chromosome 3"/>
</dbReference>
<sequence>MASPRELTQNPLKKIWMPYSNGRPALHACQRGGGLVFQQEEGCLLALKLSLGRNFSRDVLRIETEKYAVWACVCVPGHVSIHLGSWVYSKTGE</sequence>
<evidence type="ECO:0000313" key="2">
    <source>
        <dbReference type="Proteomes" id="UP000002277"/>
    </source>
</evidence>